<sequence>MNKLVETYCDVDDFSKLFFPSWQRILLENGEIKRRRACRLSPSEVMTIIIHFHQSHYRDFKNYYLHYVCRQLKAYFPELLSYTRFLALMPSVVVPMCSYLTSKLGKPTGIQFVDSTKIEVCHIIRAKRNKVFEGVAHHGKGTMGWSYGFKLHLIINHLGEIVALKLTTGNVDDREPVSDMADSIFGKLYGDKGYISKALSGELLEKGVELITTVRKNMKKKFISLWDRALLKKRFIIETVNDQLKNISYIEHSRHRSMHGFMLNLLGGLIAYCLKEEKPSLDLTSQELEILESNNLMLA</sequence>
<proteinExistence type="predicted"/>
<dbReference type="NCBIfam" id="NF033520">
    <property type="entry name" value="transpos_IS982"/>
    <property type="match status" value="1"/>
</dbReference>
<comment type="caution">
    <text evidence="2">The sequence shown here is derived from an EMBL/GenBank/DDBJ whole genome shotgun (WGS) entry which is preliminary data.</text>
</comment>
<name>A0A0F9MLS9_9ZZZZ</name>
<gene>
    <name evidence="2" type="ORF">LCGC14_1059070</name>
</gene>
<reference evidence="2" key="1">
    <citation type="journal article" date="2015" name="Nature">
        <title>Complex archaea that bridge the gap between prokaryotes and eukaryotes.</title>
        <authorList>
            <person name="Spang A."/>
            <person name="Saw J.H."/>
            <person name="Jorgensen S.L."/>
            <person name="Zaremba-Niedzwiedzka K."/>
            <person name="Martijn J."/>
            <person name="Lind A.E."/>
            <person name="van Eijk R."/>
            <person name="Schleper C."/>
            <person name="Guy L."/>
            <person name="Ettema T.J."/>
        </authorList>
    </citation>
    <scope>NUCLEOTIDE SEQUENCE</scope>
</reference>
<evidence type="ECO:0000259" key="1">
    <source>
        <dbReference type="Pfam" id="PF13612"/>
    </source>
</evidence>
<protein>
    <recommendedName>
        <fullName evidence="1">Transposase DDE domain-containing protein</fullName>
    </recommendedName>
</protein>
<evidence type="ECO:0000313" key="2">
    <source>
        <dbReference type="EMBL" id="KKN08205.1"/>
    </source>
</evidence>
<dbReference type="InterPro" id="IPR025668">
    <property type="entry name" value="Tnp_DDE_dom"/>
</dbReference>
<organism evidence="2">
    <name type="scientific">marine sediment metagenome</name>
    <dbReference type="NCBI Taxonomy" id="412755"/>
    <lineage>
        <taxon>unclassified sequences</taxon>
        <taxon>metagenomes</taxon>
        <taxon>ecological metagenomes</taxon>
    </lineage>
</organism>
<dbReference type="Pfam" id="PF13612">
    <property type="entry name" value="DDE_Tnp_1_3"/>
    <property type="match status" value="1"/>
</dbReference>
<dbReference type="AlphaFoldDB" id="A0A0F9MLS9"/>
<dbReference type="EMBL" id="LAZR01004482">
    <property type="protein sequence ID" value="KKN08205.1"/>
    <property type="molecule type" value="Genomic_DNA"/>
</dbReference>
<accession>A0A0F9MLS9</accession>
<feature type="domain" description="Transposase DDE" evidence="1">
    <location>
        <begin position="105"/>
        <end position="258"/>
    </location>
</feature>